<name>A0ACC2V5H7_9TREE</name>
<dbReference type="Proteomes" id="UP001227268">
    <property type="component" value="Unassembled WGS sequence"/>
</dbReference>
<comment type="caution">
    <text evidence="1">The sequence shown here is derived from an EMBL/GenBank/DDBJ whole genome shotgun (WGS) entry which is preliminary data.</text>
</comment>
<organism evidence="1 2">
    <name type="scientific">Naganishia friedmannii</name>
    <dbReference type="NCBI Taxonomy" id="89922"/>
    <lineage>
        <taxon>Eukaryota</taxon>
        <taxon>Fungi</taxon>
        <taxon>Dikarya</taxon>
        <taxon>Basidiomycota</taxon>
        <taxon>Agaricomycotina</taxon>
        <taxon>Tremellomycetes</taxon>
        <taxon>Filobasidiales</taxon>
        <taxon>Filobasidiaceae</taxon>
        <taxon>Naganishia</taxon>
    </lineage>
</organism>
<dbReference type="EMBL" id="JASBWT010000025">
    <property type="protein sequence ID" value="KAJ9094429.1"/>
    <property type="molecule type" value="Genomic_DNA"/>
</dbReference>
<keyword evidence="2" id="KW-1185">Reference proteome</keyword>
<reference evidence="1" key="1">
    <citation type="submission" date="2023-04" db="EMBL/GenBank/DDBJ databases">
        <title>Draft Genome sequencing of Naganishia species isolated from polar environments using Oxford Nanopore Technology.</title>
        <authorList>
            <person name="Leo P."/>
            <person name="Venkateswaran K."/>
        </authorList>
    </citation>
    <scope>NUCLEOTIDE SEQUENCE</scope>
    <source>
        <strain evidence="1">MNA-CCFEE 5423</strain>
    </source>
</reference>
<evidence type="ECO:0000313" key="2">
    <source>
        <dbReference type="Proteomes" id="UP001227268"/>
    </source>
</evidence>
<evidence type="ECO:0000313" key="1">
    <source>
        <dbReference type="EMBL" id="KAJ9094429.1"/>
    </source>
</evidence>
<protein>
    <submittedName>
        <fullName evidence="1">Uncharacterized protein</fullName>
    </submittedName>
</protein>
<accession>A0ACC2V5H7</accession>
<proteinExistence type="predicted"/>
<gene>
    <name evidence="1" type="ORF">QFC21_005968</name>
</gene>
<sequence>MTIPSGPSTIVTIARWASQILGVAAIAQLAQAVVIPEAMADMFGLPLSGSTSGQLQQKNAYPSDYNVRRSTGSSTNVDQLASRREKQWLVVYTSRNAVLGLLILTLGYGQNDWKAVGTVFKCTMLAGVTDMVVAGWQERQMGRWAYHAAGTAALAMIGFLLG</sequence>